<sequence>MSISTTTDIAYSSDGVSKLDVYYDPDHANGAAVIDIHGGGWFRGSKDKDADWASRLAAEGYLVVVPEYHDVPDGYYPAPLEDMDHVWQWLQASDLTFDRHRIGAVGSSAGGNMSVELAIKYGIPAVSLSGILDIDDWLAKHADVVPAPDNSQNFAGASSGINQGGANDAFYKWFIMNYFHERTDRLTEGTPVHRVSPKTGPVYLANSLNEFVPTSGVLTFTEAMVRNDVPVVAQFLSGSRHAKGYLDDVYDQTVQFLNHYLLDEGRPES</sequence>
<dbReference type="Gene3D" id="3.40.50.1820">
    <property type="entry name" value="alpha/beta hydrolase"/>
    <property type="match status" value="1"/>
</dbReference>
<evidence type="ECO:0000313" key="4">
    <source>
        <dbReference type="Proteomes" id="UP000250080"/>
    </source>
</evidence>
<dbReference type="InterPro" id="IPR049492">
    <property type="entry name" value="BD-FAE-like_dom"/>
</dbReference>
<keyword evidence="1 3" id="KW-0378">Hydrolase</keyword>
<dbReference type="RefSeq" id="WP_013161674.1">
    <property type="nucleotide sequence ID" value="NZ_CCYN01000016.1"/>
</dbReference>
<evidence type="ECO:0000313" key="3">
    <source>
        <dbReference type="EMBL" id="SCQ75664.1"/>
    </source>
</evidence>
<dbReference type="OMA" id="TEIHEIH"/>
<feature type="domain" description="BD-FAE-like" evidence="2">
    <location>
        <begin position="19"/>
        <end position="119"/>
    </location>
</feature>
<dbReference type="EMBL" id="LT618793">
    <property type="protein sequence ID" value="SCQ75664.1"/>
    <property type="molecule type" value="Genomic_DNA"/>
</dbReference>
<evidence type="ECO:0000256" key="1">
    <source>
        <dbReference type="ARBA" id="ARBA00022801"/>
    </source>
</evidence>
<dbReference type="GO" id="GO:0016787">
    <property type="term" value="F:hydrolase activity"/>
    <property type="evidence" value="ECO:0007669"/>
    <property type="project" value="UniProtKB-KW"/>
</dbReference>
<name>A0A0A8QFK0_9ACTN</name>
<reference evidence="3 4" key="1">
    <citation type="submission" date="2016-09" db="EMBL/GenBank/DDBJ databases">
        <authorList>
            <person name="Laine KS P."/>
        </authorList>
    </citation>
    <scope>NUCLEOTIDE SEQUENCE [LARGE SCALE GENOMIC DNA]</scope>
    <source>
        <strain evidence="3">PFRJS-23</strain>
    </source>
</reference>
<organism evidence="3 4">
    <name type="scientific">Propionibacterium freudenreichii</name>
    <dbReference type="NCBI Taxonomy" id="1744"/>
    <lineage>
        <taxon>Bacteria</taxon>
        <taxon>Bacillati</taxon>
        <taxon>Actinomycetota</taxon>
        <taxon>Actinomycetes</taxon>
        <taxon>Propionibacteriales</taxon>
        <taxon>Propionibacteriaceae</taxon>
        <taxon>Propionibacterium</taxon>
    </lineage>
</organism>
<dbReference type="SUPFAM" id="SSF53474">
    <property type="entry name" value="alpha/beta-Hydrolases"/>
    <property type="match status" value="1"/>
</dbReference>
<dbReference type="InterPro" id="IPR029058">
    <property type="entry name" value="AB_hydrolase_fold"/>
</dbReference>
<evidence type="ECO:0000259" key="2">
    <source>
        <dbReference type="Pfam" id="PF20434"/>
    </source>
</evidence>
<dbReference type="InterPro" id="IPR050300">
    <property type="entry name" value="GDXG_lipolytic_enzyme"/>
</dbReference>
<protein>
    <submittedName>
        <fullName evidence="3">Carboxylic ester hydrolase</fullName>
    </submittedName>
</protein>
<accession>A0A0A8QFK0</accession>
<gene>
    <name evidence="3" type="ORF">PFR_JS23_475</name>
</gene>
<dbReference type="Pfam" id="PF20434">
    <property type="entry name" value="BD-FAE"/>
    <property type="match status" value="1"/>
</dbReference>
<dbReference type="PANTHER" id="PTHR48081">
    <property type="entry name" value="AB HYDROLASE SUPERFAMILY PROTEIN C4A8.06C"/>
    <property type="match status" value="1"/>
</dbReference>
<dbReference type="AlphaFoldDB" id="A0A0A8QFK0"/>
<dbReference type="Proteomes" id="UP000250080">
    <property type="component" value="Chromosome I"/>
</dbReference>
<proteinExistence type="predicted"/>